<feature type="signal peptide" evidence="1">
    <location>
        <begin position="1"/>
        <end position="21"/>
    </location>
</feature>
<protein>
    <submittedName>
        <fullName evidence="2">Uncharacterized protein</fullName>
    </submittedName>
</protein>
<comment type="caution">
    <text evidence="2">The sequence shown here is derived from an EMBL/GenBank/DDBJ whole genome shotgun (WGS) entry which is preliminary data.</text>
</comment>
<reference evidence="2 3" key="1">
    <citation type="submission" date="2019-01" db="EMBL/GenBank/DDBJ databases">
        <title>Mucilaginibacter antarcticum sp. nov., isolated from antarctic soil.</title>
        <authorList>
            <person name="Yan Y.-Q."/>
            <person name="Du Z.-J."/>
        </authorList>
    </citation>
    <scope>NUCLEOTIDE SEQUENCE [LARGE SCALE GENOMIC DNA]</scope>
    <source>
        <strain evidence="2 3">F01003</strain>
    </source>
</reference>
<name>A0A444MLA2_9SPHI</name>
<keyword evidence="3" id="KW-1185">Reference proteome</keyword>
<sequence length="470" mass="52516">MKQKVAYLILGFFLAVTTAAAQTPNPQDTLDKARINGYKFNTGTLQDILTNYLQVAAKNITSTNTSLQLKLNWFALNSMDSADKYNNINFLRTGWQRNGEFTTSVGVDKNNNFNSWQGGFTYNFLNRRDTSMAFYTKAYLRPFAEEDAIINAVVTQASPGVSVQLKPLLTAWLTGLYNNGQPIKEFKKQLGASVPDMFQHTSSDDAMANYLVTQFNNDLKARQPLGPAMTRRIQDFADYVAIEIVTGPLNAYIRSLGKTPLKYANYITPAQTTTLTTFIDQQVAQNAYLNGTLKATTLTELNKKVIADYNALVRYVGRQPLLTAGYLYTYGKGSMLSSHVGSINFLYGTGSWNTLKTGQIKASLTDTLNSNDPTGKLRNFKRNIVSLQVGYNQVLVMQKKVSVMELSGALELNNATSGYVSGTNKSKFYFDAFFRARLPSTPWLKFDLKWDPKDGNVLGFFDFTYNLDKP</sequence>
<dbReference type="EMBL" id="SBIW01000007">
    <property type="protein sequence ID" value="RWY50087.1"/>
    <property type="molecule type" value="Genomic_DNA"/>
</dbReference>
<feature type="chain" id="PRO_5019256299" evidence="1">
    <location>
        <begin position="22"/>
        <end position="470"/>
    </location>
</feature>
<dbReference type="RefSeq" id="WP_128534817.1">
    <property type="nucleotide sequence ID" value="NZ_SBIW01000007.1"/>
</dbReference>
<gene>
    <name evidence="2" type="ORF">EPL05_15105</name>
</gene>
<evidence type="ECO:0000313" key="2">
    <source>
        <dbReference type="EMBL" id="RWY50087.1"/>
    </source>
</evidence>
<dbReference type="OrthoDB" id="1326180at2"/>
<accession>A0A444MLA2</accession>
<evidence type="ECO:0000313" key="3">
    <source>
        <dbReference type="Proteomes" id="UP000286701"/>
    </source>
</evidence>
<organism evidence="2 3">
    <name type="scientific">Mucilaginibacter gilvus</name>
    <dbReference type="NCBI Taxonomy" id="2305909"/>
    <lineage>
        <taxon>Bacteria</taxon>
        <taxon>Pseudomonadati</taxon>
        <taxon>Bacteroidota</taxon>
        <taxon>Sphingobacteriia</taxon>
        <taxon>Sphingobacteriales</taxon>
        <taxon>Sphingobacteriaceae</taxon>
        <taxon>Mucilaginibacter</taxon>
    </lineage>
</organism>
<dbReference type="AlphaFoldDB" id="A0A444MLA2"/>
<evidence type="ECO:0000256" key="1">
    <source>
        <dbReference type="SAM" id="SignalP"/>
    </source>
</evidence>
<keyword evidence="1" id="KW-0732">Signal</keyword>
<dbReference type="Proteomes" id="UP000286701">
    <property type="component" value="Unassembled WGS sequence"/>
</dbReference>
<proteinExistence type="predicted"/>